<dbReference type="GO" id="GO:0019752">
    <property type="term" value="P:carboxylic acid metabolic process"/>
    <property type="evidence" value="ECO:0007669"/>
    <property type="project" value="InterPro"/>
</dbReference>
<evidence type="ECO:0000313" key="8">
    <source>
        <dbReference type="Proteomes" id="UP000838412"/>
    </source>
</evidence>
<name>A0A8K0EMQ1_BRALA</name>
<dbReference type="Gene3D" id="3.40.640.10">
    <property type="entry name" value="Type I PLP-dependent aspartate aminotransferase-like (Major domain)"/>
    <property type="match status" value="2"/>
</dbReference>
<keyword evidence="5" id="KW-0456">Lyase</keyword>
<dbReference type="InterPro" id="IPR015421">
    <property type="entry name" value="PyrdxlP-dep_Trfase_major"/>
</dbReference>
<dbReference type="Gene3D" id="3.90.1150.10">
    <property type="entry name" value="Aspartate Aminotransferase, domain 1"/>
    <property type="match status" value="2"/>
</dbReference>
<dbReference type="InterPro" id="IPR010977">
    <property type="entry name" value="Aromatic_deC"/>
</dbReference>
<comment type="similarity">
    <text evidence="2">Belongs to the group II decarboxylase family.</text>
</comment>
<evidence type="ECO:0000256" key="5">
    <source>
        <dbReference type="ARBA" id="ARBA00023239"/>
    </source>
</evidence>
<evidence type="ECO:0000256" key="2">
    <source>
        <dbReference type="ARBA" id="ARBA00009533"/>
    </source>
</evidence>
<dbReference type="GO" id="GO:0030170">
    <property type="term" value="F:pyridoxal phosphate binding"/>
    <property type="evidence" value="ECO:0007669"/>
    <property type="project" value="InterPro"/>
</dbReference>
<dbReference type="Proteomes" id="UP000838412">
    <property type="component" value="Chromosome 3"/>
</dbReference>
<evidence type="ECO:0000256" key="3">
    <source>
        <dbReference type="ARBA" id="ARBA00022793"/>
    </source>
</evidence>
<dbReference type="InterPro" id="IPR002129">
    <property type="entry name" value="PyrdxlP-dep_de-COase"/>
</dbReference>
<dbReference type="GO" id="GO:0005737">
    <property type="term" value="C:cytoplasm"/>
    <property type="evidence" value="ECO:0007669"/>
    <property type="project" value="TreeGrafter"/>
</dbReference>
<evidence type="ECO:0000256" key="4">
    <source>
        <dbReference type="ARBA" id="ARBA00022898"/>
    </source>
</evidence>
<dbReference type="OrthoDB" id="392571at2759"/>
<gene>
    <name evidence="7" type="primary">DDC</name>
    <name evidence="7" type="ORF">BLAG_LOCUS15472</name>
</gene>
<dbReference type="PRINTS" id="PR00800">
    <property type="entry name" value="YHDCRBOXLASE"/>
</dbReference>
<comment type="cofactor">
    <cofactor evidence="1 6">
        <name>pyridoxal 5'-phosphate</name>
        <dbReference type="ChEBI" id="CHEBI:597326"/>
    </cofactor>
</comment>
<dbReference type="InterPro" id="IPR015422">
    <property type="entry name" value="PyrdxlP-dep_Trfase_small"/>
</dbReference>
<sequence length="949" mass="104542">MAETNHNLPQRLADLKLKTSVLEVKEVDRDAMTKKTVKLINAYDDNVMKLTSGPIKILDHGSLETMGDISETPVSFDSVMQDLSDRLLSAGDNNGHPMFLGFILCGDGTYPATLGGFLPAAFTTYSAAVQMENRLIKWVADLFGYPAGHAGNISSGGSLATLTALAVARDSRELKAADFHSEFTHYAVQKGLRAVGMREAILKKTPVDQSYRMTAAALERQIIEDTEAGLLPFLVVATVGSTLTGSVDPVDDIADVCERHQLWLHVDAAYGGFFALCDEAKQLFVGVERSDSIVVNPHKGLFVPSGVGVLVVKDGKKLQQCCSLEQTPSVFKGMQFFSAEHLSPCELSFELTRFFRGAQMWLPLKVFGVGVFRAALEEKLLLARYFYGKLKETGEFELPLEPELSVAVFRATAPPGVDINNFNQQLLNDLISDGKIFMTAATLYGQFYLRAMAETNHSLSQRLADLKLKTSVLEVKEVDRDAMTKKTVKLINTHDDSVTKLTFGPIKMLDHESLETMDDISESPAEFDSVMQDLNDRLVRAGVIPGHPMFFGFIPTGHGTYPAALGGFLPAAFTTFSVVHLESPAAVQMENRLIKWVADLFGYPAGHAGNISSGGSLATLTALAVARDSRELKAADFHRCVIYCSEFTHYAVQKGLRAVGMREATVKKTPVDQSYRMTAAALERQIKEDKEAGLLPFLVVATVGTTLTGSVDPVDDIADVCERHQLWLHVDAAYGGFFALCDEMKQLFVGVERSDSIVVNPHKGLFVPSGVGVLVVKDGKKLQQCCSFEETTDVYKGMQFFSAEHLSPCELSFELTRSFRGAQMWLPLKVFGVGVFRAALEEKLLLARYFYGKLKETGDFELPSEPELSVVVFRATAPPGVDINNFNQQLLNDLISDEKIFMTAATLYSQFYLRVCVLCFRTHIEHIDLCFSLIREKRGHLWGSFQSNA</sequence>
<feature type="modified residue" description="N6-(pyridoxal phosphate)lysine" evidence="6">
    <location>
        <position position="763"/>
    </location>
</feature>
<proteinExistence type="inferred from homology"/>
<dbReference type="GO" id="GO:0006520">
    <property type="term" value="P:amino acid metabolic process"/>
    <property type="evidence" value="ECO:0007669"/>
    <property type="project" value="InterPro"/>
</dbReference>
<reference evidence="7" key="1">
    <citation type="submission" date="2022-01" db="EMBL/GenBank/DDBJ databases">
        <authorList>
            <person name="Braso-Vives M."/>
        </authorList>
    </citation>
    <scope>NUCLEOTIDE SEQUENCE</scope>
</reference>
<keyword evidence="8" id="KW-1185">Reference proteome</keyword>
<dbReference type="SUPFAM" id="SSF53383">
    <property type="entry name" value="PLP-dependent transferases"/>
    <property type="match status" value="2"/>
</dbReference>
<dbReference type="PANTHER" id="PTHR11999:SF70">
    <property type="entry name" value="MIP05841P"/>
    <property type="match status" value="1"/>
</dbReference>
<dbReference type="GO" id="GO:0016831">
    <property type="term" value="F:carboxy-lyase activity"/>
    <property type="evidence" value="ECO:0007669"/>
    <property type="project" value="UniProtKB-KW"/>
</dbReference>
<dbReference type="PANTHER" id="PTHR11999">
    <property type="entry name" value="GROUP II PYRIDOXAL-5-PHOSPHATE DECARBOXYLASE"/>
    <property type="match status" value="1"/>
</dbReference>
<evidence type="ECO:0000313" key="7">
    <source>
        <dbReference type="EMBL" id="CAH1257628.1"/>
    </source>
</evidence>
<dbReference type="EMBL" id="OV696688">
    <property type="protein sequence ID" value="CAH1257628.1"/>
    <property type="molecule type" value="Genomic_DNA"/>
</dbReference>
<dbReference type="AlphaFoldDB" id="A0A8K0EMQ1"/>
<dbReference type="GO" id="GO:0042423">
    <property type="term" value="P:catecholamine biosynthetic process"/>
    <property type="evidence" value="ECO:0007669"/>
    <property type="project" value="UniProtKB-KW"/>
</dbReference>
<accession>A0A8K0EMQ1</accession>
<dbReference type="Pfam" id="PF00282">
    <property type="entry name" value="Pyridoxal_deC"/>
    <property type="match status" value="2"/>
</dbReference>
<organism evidence="7 8">
    <name type="scientific">Branchiostoma lanceolatum</name>
    <name type="common">Common lancelet</name>
    <name type="synonym">Amphioxus lanceolatum</name>
    <dbReference type="NCBI Taxonomy" id="7740"/>
    <lineage>
        <taxon>Eukaryota</taxon>
        <taxon>Metazoa</taxon>
        <taxon>Chordata</taxon>
        <taxon>Cephalochordata</taxon>
        <taxon>Leptocardii</taxon>
        <taxon>Amphioxiformes</taxon>
        <taxon>Branchiostomatidae</taxon>
        <taxon>Branchiostoma</taxon>
    </lineage>
</organism>
<keyword evidence="4 6" id="KW-0663">Pyridoxal phosphate</keyword>
<protein>
    <submittedName>
        <fullName evidence="7">DDC protein</fullName>
    </submittedName>
</protein>
<evidence type="ECO:0000256" key="1">
    <source>
        <dbReference type="ARBA" id="ARBA00001933"/>
    </source>
</evidence>
<keyword evidence="3" id="KW-0210">Decarboxylase</keyword>
<evidence type="ECO:0000256" key="6">
    <source>
        <dbReference type="PIRSR" id="PIRSR602129-50"/>
    </source>
</evidence>
<dbReference type="InterPro" id="IPR015424">
    <property type="entry name" value="PyrdxlP-dep_Trfase"/>
</dbReference>